<feature type="transmembrane region" description="Helical" evidence="1">
    <location>
        <begin position="46"/>
        <end position="62"/>
    </location>
</feature>
<reference evidence="2 3" key="1">
    <citation type="submission" date="2017-04" db="EMBL/GenBank/DDBJ databases">
        <title>Presence of VIM-2 positive Pseudomonas species in chickens and their surrounding environment.</title>
        <authorList>
            <person name="Zhang R."/>
        </authorList>
    </citation>
    <scope>NUCLEOTIDE SEQUENCE [LARGE SCALE GENOMIC DNA]</scope>
    <source>
        <strain evidence="2 3">DZ-C18</strain>
    </source>
</reference>
<organism evidence="2 3">
    <name type="scientific">Pseudomonas putida</name>
    <name type="common">Arthrobacter siderocapsulatus</name>
    <dbReference type="NCBI Taxonomy" id="303"/>
    <lineage>
        <taxon>Bacteria</taxon>
        <taxon>Pseudomonadati</taxon>
        <taxon>Pseudomonadota</taxon>
        <taxon>Gammaproteobacteria</taxon>
        <taxon>Pseudomonadales</taxon>
        <taxon>Pseudomonadaceae</taxon>
        <taxon>Pseudomonas</taxon>
    </lineage>
</organism>
<dbReference type="Proteomes" id="UP000193675">
    <property type="component" value="Unassembled WGS sequence"/>
</dbReference>
<name>A0A1X0ZRR1_PSEPU</name>
<dbReference type="AlphaFoldDB" id="A0A1X0ZRR1"/>
<feature type="transmembrane region" description="Helical" evidence="1">
    <location>
        <begin position="69"/>
        <end position="89"/>
    </location>
</feature>
<evidence type="ECO:0000313" key="3">
    <source>
        <dbReference type="Proteomes" id="UP000193675"/>
    </source>
</evidence>
<comment type="caution">
    <text evidence="2">The sequence shown here is derived from an EMBL/GenBank/DDBJ whole genome shotgun (WGS) entry which is preliminary data.</text>
</comment>
<evidence type="ECO:0000256" key="1">
    <source>
        <dbReference type="SAM" id="Phobius"/>
    </source>
</evidence>
<dbReference type="Pfam" id="PF11804">
    <property type="entry name" value="DUF3325"/>
    <property type="match status" value="1"/>
</dbReference>
<dbReference type="EMBL" id="NBWC01000029">
    <property type="protein sequence ID" value="ORL62356.1"/>
    <property type="molecule type" value="Genomic_DNA"/>
</dbReference>
<protein>
    <submittedName>
        <fullName evidence="2">Iron uptake protein</fullName>
    </submittedName>
</protein>
<keyword evidence="1" id="KW-1133">Transmembrane helix</keyword>
<proteinExistence type="predicted"/>
<dbReference type="InterPro" id="IPR021762">
    <property type="entry name" value="DUF3325"/>
</dbReference>
<accession>A0A1X0ZRR1</accession>
<keyword evidence="1" id="KW-0472">Membrane</keyword>
<dbReference type="OrthoDB" id="6026926at2"/>
<evidence type="ECO:0000313" key="2">
    <source>
        <dbReference type="EMBL" id="ORL62356.1"/>
    </source>
</evidence>
<dbReference type="RefSeq" id="WP_084858103.1">
    <property type="nucleotide sequence ID" value="NZ_JAOTEI010000047.1"/>
</dbReference>
<gene>
    <name evidence="2" type="ORF">B7H17_18185</name>
</gene>
<sequence length="108" mass="11693">MTMMMVGGLLWAYAGMVGLCQGLERHYKQVWGRAGPSLLRRALRGGGWAALAVSLLLCAEAWGWAMGPVAWFGMISLAAVVLVLLLPYWPRLAIGLVGLLPLWTVSIL</sequence>
<keyword evidence="1" id="KW-0812">Transmembrane</keyword>